<dbReference type="Proteomes" id="UP001601992">
    <property type="component" value="Unassembled WGS sequence"/>
</dbReference>
<keyword evidence="4" id="KW-1185">Reference proteome</keyword>
<accession>A0ABW6RRK4</accession>
<evidence type="ECO:0008006" key="5">
    <source>
        <dbReference type="Google" id="ProtNLM"/>
    </source>
</evidence>
<dbReference type="RefSeq" id="WP_387402455.1">
    <property type="nucleotide sequence ID" value="NZ_JBIAQY010000001.1"/>
</dbReference>
<evidence type="ECO:0000256" key="1">
    <source>
        <dbReference type="SAM" id="MobiDB-lite"/>
    </source>
</evidence>
<protein>
    <recommendedName>
        <fullName evidence="5">DUF3558 domain-containing protein</fullName>
    </recommendedName>
</protein>
<evidence type="ECO:0000313" key="3">
    <source>
        <dbReference type="EMBL" id="MFF3566636.1"/>
    </source>
</evidence>
<evidence type="ECO:0000256" key="2">
    <source>
        <dbReference type="SAM" id="Phobius"/>
    </source>
</evidence>
<feature type="compositionally biased region" description="Basic and acidic residues" evidence="1">
    <location>
        <begin position="127"/>
        <end position="136"/>
    </location>
</feature>
<keyword evidence="2" id="KW-0472">Membrane</keyword>
<reference evidence="3 4" key="1">
    <citation type="submission" date="2024-10" db="EMBL/GenBank/DDBJ databases">
        <title>The Natural Products Discovery Center: Release of the First 8490 Sequenced Strains for Exploring Actinobacteria Biosynthetic Diversity.</title>
        <authorList>
            <person name="Kalkreuter E."/>
            <person name="Kautsar S.A."/>
            <person name="Yang D."/>
            <person name="Bader C.D."/>
            <person name="Teijaro C.N."/>
            <person name="Fluegel L."/>
            <person name="Davis C.M."/>
            <person name="Simpson J.R."/>
            <person name="Lauterbach L."/>
            <person name="Steele A.D."/>
            <person name="Gui C."/>
            <person name="Meng S."/>
            <person name="Li G."/>
            <person name="Viehrig K."/>
            <person name="Ye F."/>
            <person name="Su P."/>
            <person name="Kiefer A.F."/>
            <person name="Nichols A."/>
            <person name="Cepeda A.J."/>
            <person name="Yan W."/>
            <person name="Fan B."/>
            <person name="Jiang Y."/>
            <person name="Adhikari A."/>
            <person name="Zheng C.-J."/>
            <person name="Schuster L."/>
            <person name="Cowan T.M."/>
            <person name="Smanski M.J."/>
            <person name="Chevrette M.G."/>
            <person name="De Carvalho L.P.S."/>
            <person name="Shen B."/>
        </authorList>
    </citation>
    <scope>NUCLEOTIDE SEQUENCE [LARGE SCALE GENOMIC DNA]</scope>
    <source>
        <strain evidence="3 4">NPDC002593</strain>
    </source>
</reference>
<feature type="transmembrane region" description="Helical" evidence="2">
    <location>
        <begin position="61"/>
        <end position="82"/>
    </location>
</feature>
<keyword evidence="2" id="KW-1133">Transmembrane helix</keyword>
<dbReference type="EMBL" id="JBIAQY010000001">
    <property type="protein sequence ID" value="MFF3566636.1"/>
    <property type="molecule type" value="Genomic_DNA"/>
</dbReference>
<organism evidence="3 4">
    <name type="scientific">Nocardia jiangxiensis</name>
    <dbReference type="NCBI Taxonomy" id="282685"/>
    <lineage>
        <taxon>Bacteria</taxon>
        <taxon>Bacillati</taxon>
        <taxon>Actinomycetota</taxon>
        <taxon>Actinomycetes</taxon>
        <taxon>Mycobacteriales</taxon>
        <taxon>Nocardiaceae</taxon>
        <taxon>Nocardia</taxon>
    </lineage>
</organism>
<comment type="caution">
    <text evidence="3">The sequence shown here is derived from an EMBL/GenBank/DDBJ whole genome shotgun (WGS) entry which is preliminary data.</text>
</comment>
<sequence>MADSQGAGDRPVVDDADPTVRQHDSSVSGGAGSEPGHGDAGRGHPAPMPDSPPSNSGRTGWIIGGIVAAVVVLGIGVGVGALGARSSEKAGNAVAETPIYSMDGINDACGSVDTAPLKRWSSTPSRPPEHREDRPGPDGGGSLSCRIGYSTDGDPLQEARILVDVDFTNGSAPPYYDHWEQRETGKIGSGLSSGKVTGLGSEGYWHSEVSGDLVTDTSYIVCVLADNVSVHVELQFVRDRDVSQVSSADLDPIARAQVRRTLDALRKK</sequence>
<feature type="region of interest" description="Disordered" evidence="1">
    <location>
        <begin position="112"/>
        <end position="146"/>
    </location>
</feature>
<feature type="region of interest" description="Disordered" evidence="1">
    <location>
        <begin position="1"/>
        <end position="57"/>
    </location>
</feature>
<keyword evidence="2" id="KW-0812">Transmembrane</keyword>
<gene>
    <name evidence="3" type="ORF">ACFYXQ_02525</name>
</gene>
<proteinExistence type="predicted"/>
<evidence type="ECO:0000313" key="4">
    <source>
        <dbReference type="Proteomes" id="UP001601992"/>
    </source>
</evidence>
<name>A0ABW6RRK4_9NOCA</name>